<evidence type="ECO:0000256" key="2">
    <source>
        <dbReference type="SAM" id="Phobius"/>
    </source>
</evidence>
<dbReference type="PANTHER" id="PTHR45701">
    <property type="entry name" value="SYNAPTOBREVIN FAMILY MEMBER"/>
    <property type="match status" value="1"/>
</dbReference>
<dbReference type="Gene3D" id="1.20.5.110">
    <property type="match status" value="1"/>
</dbReference>
<gene>
    <name evidence="4" type="ORF">Amon01_000238500</name>
</gene>
<feature type="domain" description="V-SNARE coiled-coil homology" evidence="3">
    <location>
        <begin position="21"/>
        <end position="81"/>
    </location>
</feature>
<organism evidence="4 5">
    <name type="scientific">Ambrosiozyma monospora</name>
    <name type="common">Yeast</name>
    <name type="synonym">Endomycopsis monosporus</name>
    <dbReference type="NCBI Taxonomy" id="43982"/>
    <lineage>
        <taxon>Eukaryota</taxon>
        <taxon>Fungi</taxon>
        <taxon>Dikarya</taxon>
        <taxon>Ascomycota</taxon>
        <taxon>Saccharomycotina</taxon>
        <taxon>Pichiomycetes</taxon>
        <taxon>Pichiales</taxon>
        <taxon>Pichiaceae</taxon>
        <taxon>Ambrosiozyma</taxon>
    </lineage>
</organism>
<feature type="transmembrane region" description="Helical" evidence="2">
    <location>
        <begin position="87"/>
        <end position="109"/>
    </location>
</feature>
<dbReference type="OrthoDB" id="190375at2759"/>
<dbReference type="GO" id="GO:0016020">
    <property type="term" value="C:membrane"/>
    <property type="evidence" value="ECO:0007669"/>
    <property type="project" value="InterPro"/>
</dbReference>
<comment type="caution">
    <text evidence="4">The sequence shown here is derived from an EMBL/GenBank/DDBJ whole genome shotgun (WGS) entry which is preliminary data.</text>
</comment>
<evidence type="ECO:0000313" key="4">
    <source>
        <dbReference type="EMBL" id="GMG21961.1"/>
    </source>
</evidence>
<keyword evidence="2" id="KW-0812">Transmembrane</keyword>
<dbReference type="Pfam" id="PF00957">
    <property type="entry name" value="Synaptobrevin"/>
    <property type="match status" value="1"/>
</dbReference>
<dbReference type="EMBL" id="BSXU01000856">
    <property type="protein sequence ID" value="GMG21961.1"/>
    <property type="molecule type" value="Genomic_DNA"/>
</dbReference>
<dbReference type="GO" id="GO:0016192">
    <property type="term" value="P:vesicle-mediated transport"/>
    <property type="evidence" value="ECO:0007669"/>
    <property type="project" value="InterPro"/>
</dbReference>
<protein>
    <submittedName>
        <fullName evidence="4">Unnamed protein product</fullName>
    </submittedName>
</protein>
<dbReference type="InterPro" id="IPR001388">
    <property type="entry name" value="Synaptobrevin-like"/>
</dbReference>
<keyword evidence="2" id="KW-0472">Membrane</keyword>
<reference evidence="4" key="1">
    <citation type="submission" date="2023-04" db="EMBL/GenBank/DDBJ databases">
        <title>Ambrosiozyma monospora NBRC 1965.</title>
        <authorList>
            <person name="Ichikawa N."/>
            <person name="Sato H."/>
            <person name="Tonouchi N."/>
        </authorList>
    </citation>
    <scope>NUCLEOTIDE SEQUENCE</scope>
    <source>
        <strain evidence="4">NBRC 1965</strain>
    </source>
</reference>
<keyword evidence="2" id="KW-1133">Transmembrane helix</keyword>
<evidence type="ECO:0000259" key="3">
    <source>
        <dbReference type="PROSITE" id="PS50892"/>
    </source>
</evidence>
<name>A0A9W6YPM5_AMBMO</name>
<sequence length="110" mass="12761">MSNNYEKNPFSDEHAYQPDPNIARLQHSLEETTGLMRDNIRKKGETGELLDQNVQLTENLKLTATTFRNESKKVEKKMWKKNMKLKLCLIFLILIIIAAIAVPIVLHFVH</sequence>
<dbReference type="SUPFAM" id="SSF58038">
    <property type="entry name" value="SNARE fusion complex"/>
    <property type="match status" value="1"/>
</dbReference>
<dbReference type="InterPro" id="IPR042855">
    <property type="entry name" value="V_SNARE_CC"/>
</dbReference>
<dbReference type="PROSITE" id="PS50892">
    <property type="entry name" value="V_SNARE"/>
    <property type="match status" value="1"/>
</dbReference>
<dbReference type="InterPro" id="IPR016444">
    <property type="entry name" value="Synaptobrevin/VAMP"/>
</dbReference>
<dbReference type="AlphaFoldDB" id="A0A9W6YPM5"/>
<keyword evidence="1" id="KW-0175">Coiled coil</keyword>
<dbReference type="Proteomes" id="UP001165063">
    <property type="component" value="Unassembled WGS sequence"/>
</dbReference>
<evidence type="ECO:0000313" key="5">
    <source>
        <dbReference type="Proteomes" id="UP001165063"/>
    </source>
</evidence>
<evidence type="ECO:0000256" key="1">
    <source>
        <dbReference type="PROSITE-ProRule" id="PRU00290"/>
    </source>
</evidence>
<keyword evidence="5" id="KW-1185">Reference proteome</keyword>
<proteinExistence type="predicted"/>
<dbReference type="PRINTS" id="PR00219">
    <property type="entry name" value="SYNAPTOBREVN"/>
</dbReference>
<accession>A0A9W6YPM5</accession>